<keyword evidence="4" id="KW-0255">Endonuclease</keyword>
<name>A0A4Q2L0K4_9FUSO</name>
<keyword evidence="2" id="KW-0378">Hydrolase</keyword>
<dbReference type="EMBL" id="SBAP01000001">
    <property type="protein sequence ID" value="RXZ71545.1"/>
    <property type="molecule type" value="Genomic_DNA"/>
</dbReference>
<evidence type="ECO:0000256" key="1">
    <source>
        <dbReference type="ARBA" id="ARBA00022723"/>
    </source>
</evidence>
<reference evidence="4 5" key="1">
    <citation type="submission" date="2019-01" db="EMBL/GenBank/DDBJ databases">
        <title>Fusobacterium necrophorum Isolated From the Uterus of Dairy Cows.</title>
        <authorList>
            <person name="Francis A.M."/>
        </authorList>
    </citation>
    <scope>NUCLEOTIDE SEQUENCE [LARGE SCALE GENOMIC DNA]</scope>
    <source>
        <strain evidence="4 5">KG35</strain>
    </source>
</reference>
<feature type="domain" description="HIRAN" evidence="3">
    <location>
        <begin position="33"/>
        <end position="130"/>
    </location>
</feature>
<proteinExistence type="predicted"/>
<dbReference type="Pfam" id="PF08797">
    <property type="entry name" value="HIRAN"/>
    <property type="match status" value="1"/>
</dbReference>
<comment type="caution">
    <text evidence="4">The sequence shown here is derived from an EMBL/GenBank/DDBJ whole genome shotgun (WGS) entry which is preliminary data.</text>
</comment>
<keyword evidence="4" id="KW-0540">Nuclease</keyword>
<accession>A0A4Q2L0K4</accession>
<evidence type="ECO:0000256" key="2">
    <source>
        <dbReference type="ARBA" id="ARBA00022801"/>
    </source>
</evidence>
<organism evidence="4 5">
    <name type="scientific">Fusobacterium necrophorum</name>
    <dbReference type="NCBI Taxonomy" id="859"/>
    <lineage>
        <taxon>Bacteria</taxon>
        <taxon>Fusobacteriati</taxon>
        <taxon>Fusobacteriota</taxon>
        <taxon>Fusobacteriia</taxon>
        <taxon>Fusobacteriales</taxon>
        <taxon>Fusobacteriaceae</taxon>
        <taxon>Fusobacterium</taxon>
    </lineage>
</organism>
<dbReference type="GO" id="GO:0016818">
    <property type="term" value="F:hydrolase activity, acting on acid anhydrides, in phosphorus-containing anhydrides"/>
    <property type="evidence" value="ECO:0007669"/>
    <property type="project" value="InterPro"/>
</dbReference>
<dbReference type="GO" id="GO:0008270">
    <property type="term" value="F:zinc ion binding"/>
    <property type="evidence" value="ECO:0007669"/>
    <property type="project" value="InterPro"/>
</dbReference>
<dbReference type="Proteomes" id="UP000289216">
    <property type="component" value="Unassembled WGS sequence"/>
</dbReference>
<keyword evidence="1" id="KW-0479">Metal-binding</keyword>
<protein>
    <submittedName>
        <fullName evidence="4">Restriction endonuclease</fullName>
    </submittedName>
</protein>
<dbReference type="Gene3D" id="3.30.70.2330">
    <property type="match status" value="1"/>
</dbReference>
<dbReference type="InterPro" id="IPR014905">
    <property type="entry name" value="HIRAN"/>
</dbReference>
<dbReference type="GO" id="GO:0004519">
    <property type="term" value="F:endonuclease activity"/>
    <property type="evidence" value="ECO:0007669"/>
    <property type="project" value="UniProtKB-KW"/>
</dbReference>
<evidence type="ECO:0000313" key="5">
    <source>
        <dbReference type="Proteomes" id="UP000289216"/>
    </source>
</evidence>
<gene>
    <name evidence="4" type="ORF">EPT53_00095</name>
</gene>
<dbReference type="SMART" id="SM00910">
    <property type="entry name" value="HIRAN"/>
    <property type="match status" value="1"/>
</dbReference>
<dbReference type="AlphaFoldDB" id="A0A4Q2L0K4"/>
<evidence type="ECO:0000259" key="3">
    <source>
        <dbReference type="SMART" id="SM00910"/>
    </source>
</evidence>
<dbReference type="RefSeq" id="WP_129490239.1">
    <property type="nucleotide sequence ID" value="NZ_JAMGTM010000009.1"/>
</dbReference>
<sequence>MSDIVVKKEQKLMHLLHGKQGKLEIPKPFSHEIFLFDTHIAGTTYISEMEEIEKKLQVGETLNFFREPKNSFDEQAIVIKTLEGVRLGYVPKVDNIIFARLMDAGKNLFARISEKKKQGKWIKIEIKVFLRD</sequence>
<evidence type="ECO:0000313" key="4">
    <source>
        <dbReference type="EMBL" id="RXZ71545.1"/>
    </source>
</evidence>
<dbReference type="GO" id="GO:0003676">
    <property type="term" value="F:nucleic acid binding"/>
    <property type="evidence" value="ECO:0007669"/>
    <property type="project" value="InterPro"/>
</dbReference>